<accession>A0A2J6T8A4</accession>
<evidence type="ECO:0000313" key="1">
    <source>
        <dbReference type="EMBL" id="PMD59254.1"/>
    </source>
</evidence>
<dbReference type="Proteomes" id="UP000235371">
    <property type="component" value="Unassembled WGS sequence"/>
</dbReference>
<evidence type="ECO:0000313" key="2">
    <source>
        <dbReference type="Proteomes" id="UP000235371"/>
    </source>
</evidence>
<protein>
    <submittedName>
        <fullName evidence="1">Uncharacterized protein</fullName>
    </submittedName>
</protein>
<dbReference type="RefSeq" id="XP_024736158.1">
    <property type="nucleotide sequence ID" value="XM_024872750.1"/>
</dbReference>
<sequence length="424" mass="45587">MLLHRTPFIQKRAVPQTNHSSTFAQDKSSSAYSYSIKISSVATLRSLPLIGSRITVSLLSSELQRGGLEAPSIPCKAFRILAAISAASPGYPVLERARTRFREDLADSSPEVWRDLDLKGNFVNISICFSATSALDFQCSVSFFVSLNCSLRVPISRDPRASSCFFSCRTSSVFAASCLRRVRIWAYSTELLRPGRGLPAGLTERELENTSLKGESGCTKPALSARLGLEFTQLSSASLKLKFIGSFLRSIVPAGPSNFGTSVETAEGNPATASGETGDCNEAGICMVHIATCSSWPGEVEHLAEEIDCCCTSSTASPKGVWGTNAHSVSPLDEFGRFVSVGDVMSREHGVFRHPSGLNLDIGGDCVDAGTPPGDELAAWMVISSFPASDVLRLKFKVVSRSNLRLATKELRLDCGVMADFPDF</sequence>
<reference evidence="1 2" key="1">
    <citation type="submission" date="2016-04" db="EMBL/GenBank/DDBJ databases">
        <title>A degradative enzymes factory behind the ericoid mycorrhizal symbiosis.</title>
        <authorList>
            <consortium name="DOE Joint Genome Institute"/>
            <person name="Martino E."/>
            <person name="Morin E."/>
            <person name="Grelet G."/>
            <person name="Kuo A."/>
            <person name="Kohler A."/>
            <person name="Daghino S."/>
            <person name="Barry K."/>
            <person name="Choi C."/>
            <person name="Cichocki N."/>
            <person name="Clum A."/>
            <person name="Copeland A."/>
            <person name="Hainaut M."/>
            <person name="Haridas S."/>
            <person name="Labutti K."/>
            <person name="Lindquist E."/>
            <person name="Lipzen A."/>
            <person name="Khouja H.-R."/>
            <person name="Murat C."/>
            <person name="Ohm R."/>
            <person name="Olson A."/>
            <person name="Spatafora J."/>
            <person name="Veneault-Fourrey C."/>
            <person name="Henrissat B."/>
            <person name="Grigoriev I."/>
            <person name="Martin F."/>
            <person name="Perotto S."/>
        </authorList>
    </citation>
    <scope>NUCLEOTIDE SEQUENCE [LARGE SCALE GENOMIC DNA]</scope>
    <source>
        <strain evidence="1 2">E</strain>
    </source>
</reference>
<organism evidence="1 2">
    <name type="scientific">Hyaloscypha bicolor E</name>
    <dbReference type="NCBI Taxonomy" id="1095630"/>
    <lineage>
        <taxon>Eukaryota</taxon>
        <taxon>Fungi</taxon>
        <taxon>Dikarya</taxon>
        <taxon>Ascomycota</taxon>
        <taxon>Pezizomycotina</taxon>
        <taxon>Leotiomycetes</taxon>
        <taxon>Helotiales</taxon>
        <taxon>Hyaloscyphaceae</taxon>
        <taxon>Hyaloscypha</taxon>
        <taxon>Hyaloscypha bicolor</taxon>
    </lineage>
</organism>
<dbReference type="InParanoid" id="A0A2J6T8A4"/>
<keyword evidence="2" id="KW-1185">Reference proteome</keyword>
<gene>
    <name evidence="1" type="ORF">K444DRAFT_428352</name>
</gene>
<dbReference type="GeneID" id="36580830"/>
<name>A0A2J6T8A4_9HELO</name>
<dbReference type="AlphaFoldDB" id="A0A2J6T8A4"/>
<dbReference type="EMBL" id="KZ613817">
    <property type="protein sequence ID" value="PMD59254.1"/>
    <property type="molecule type" value="Genomic_DNA"/>
</dbReference>
<proteinExistence type="predicted"/>